<accession>A0AC34GW32</accession>
<reference evidence="2" key="1">
    <citation type="submission" date="2022-11" db="UniProtKB">
        <authorList>
            <consortium name="WormBaseParasite"/>
        </authorList>
    </citation>
    <scope>IDENTIFICATION</scope>
</reference>
<name>A0AC34GW32_9BILA</name>
<organism evidence="1 2">
    <name type="scientific">Panagrolaimus sp. ES5</name>
    <dbReference type="NCBI Taxonomy" id="591445"/>
    <lineage>
        <taxon>Eukaryota</taxon>
        <taxon>Metazoa</taxon>
        <taxon>Ecdysozoa</taxon>
        <taxon>Nematoda</taxon>
        <taxon>Chromadorea</taxon>
        <taxon>Rhabditida</taxon>
        <taxon>Tylenchina</taxon>
        <taxon>Panagrolaimomorpha</taxon>
        <taxon>Panagrolaimoidea</taxon>
        <taxon>Panagrolaimidae</taxon>
        <taxon>Panagrolaimus</taxon>
    </lineage>
</organism>
<dbReference type="WBParaSite" id="ES5_v2.g8789.t1">
    <property type="protein sequence ID" value="ES5_v2.g8789.t1"/>
    <property type="gene ID" value="ES5_v2.g8789"/>
</dbReference>
<protein>
    <submittedName>
        <fullName evidence="2">Uncharacterized protein</fullName>
    </submittedName>
</protein>
<evidence type="ECO:0000313" key="2">
    <source>
        <dbReference type="WBParaSite" id="ES5_v2.g8789.t1"/>
    </source>
</evidence>
<proteinExistence type="predicted"/>
<evidence type="ECO:0000313" key="1">
    <source>
        <dbReference type="Proteomes" id="UP000887579"/>
    </source>
</evidence>
<dbReference type="Proteomes" id="UP000887579">
    <property type="component" value="Unplaced"/>
</dbReference>
<sequence>MTKPSSSSTSKRENSSGPSKFISKKHEKTPQRFMKAVKVMKSMEPQNQWDPEKEKFIIINTNEFSSIKLPKICNLIYDTPIFSRLKRIKQLGSCSYVFPSATHTRFEHSIGTASLAYEFVVASQRNLPENYKLTGNEFLDVILAALLRNLGHPAFSYLYEECFATPGLHKEMAVKLFDKILIDCPKTAVGLRQFLTERDFNLIRCLINPPRMFVNQKWNLPISRKKAYIFDIVNNLRNGLDVDKLDYTYRDGLRCGMNKYAINMNIVKRFIESAVVGINHSGEYCCLKYPESNAGEIEIIFQSKIELFKTLYYDKMILHPASNLRSLLEAQKILEAVDYREIPKLVLDVESKGINDPSLWVGNILPSLQKTLKKKSFVKEITVISKLIHAGKDFDDNPMASVLFYPRNDRNKSVLVNKTVQSVIRTYIFAPYGSKIEEVEKLFKAVQVYCKEHNLESPVSHFRSRQINYNFV</sequence>